<feature type="region of interest" description="Disordered" evidence="5">
    <location>
        <begin position="241"/>
        <end position="309"/>
    </location>
</feature>
<feature type="compositionally biased region" description="Acidic residues" evidence="5">
    <location>
        <begin position="72"/>
        <end position="84"/>
    </location>
</feature>
<evidence type="ECO:0000313" key="9">
    <source>
        <dbReference type="EMBL" id="KAJ4353625.1"/>
    </source>
</evidence>
<dbReference type="SMART" id="SM00717">
    <property type="entry name" value="SANT"/>
    <property type="match status" value="1"/>
</dbReference>
<gene>
    <name evidence="9" type="primary">ssr2</name>
    <name evidence="9" type="ORF">N0V89_005355</name>
</gene>
<keyword evidence="1" id="KW-0805">Transcription regulation</keyword>
<organism evidence="9 10">
    <name type="scientific">Didymosphaeria variabile</name>
    <dbReference type="NCBI Taxonomy" id="1932322"/>
    <lineage>
        <taxon>Eukaryota</taxon>
        <taxon>Fungi</taxon>
        <taxon>Dikarya</taxon>
        <taxon>Ascomycota</taxon>
        <taxon>Pezizomycotina</taxon>
        <taxon>Dothideomycetes</taxon>
        <taxon>Pleosporomycetidae</taxon>
        <taxon>Pleosporales</taxon>
        <taxon>Massarineae</taxon>
        <taxon>Didymosphaeriaceae</taxon>
        <taxon>Didymosphaeria</taxon>
    </lineage>
</organism>
<evidence type="ECO:0000256" key="3">
    <source>
        <dbReference type="ARBA" id="ARBA00023163"/>
    </source>
</evidence>
<dbReference type="Pfam" id="PF00249">
    <property type="entry name" value="Myb_DNA-binding"/>
    <property type="match status" value="1"/>
</dbReference>
<feature type="domain" description="SWIRM" evidence="7">
    <location>
        <begin position="122"/>
        <end position="219"/>
    </location>
</feature>
<keyword evidence="2" id="KW-0238">DNA-binding</keyword>
<feature type="region of interest" description="Disordered" evidence="5">
    <location>
        <begin position="697"/>
        <end position="721"/>
    </location>
</feature>
<protein>
    <submittedName>
        <fullName evidence="9">SWI/SNF and RSC complex subunit Ssr2</fullName>
    </submittedName>
</protein>
<dbReference type="Proteomes" id="UP001140513">
    <property type="component" value="Unassembled WGS sequence"/>
</dbReference>
<dbReference type="GO" id="GO:0045893">
    <property type="term" value="P:positive regulation of DNA-templated transcription"/>
    <property type="evidence" value="ECO:0007669"/>
    <property type="project" value="TreeGrafter"/>
</dbReference>
<comment type="caution">
    <text evidence="9">The sequence shown here is derived from an EMBL/GenBank/DDBJ whole genome shotgun (WGS) entry which is preliminary data.</text>
</comment>
<dbReference type="Gene3D" id="1.10.10.10">
    <property type="entry name" value="Winged helix-like DNA-binding domain superfamily/Winged helix DNA-binding domain"/>
    <property type="match status" value="1"/>
</dbReference>
<evidence type="ECO:0000256" key="2">
    <source>
        <dbReference type="ARBA" id="ARBA00023125"/>
    </source>
</evidence>
<dbReference type="Pfam" id="PF16495">
    <property type="entry name" value="SWIRM-assoc_1"/>
    <property type="match status" value="1"/>
</dbReference>
<dbReference type="InterPro" id="IPR032451">
    <property type="entry name" value="SMARCC_C"/>
</dbReference>
<feature type="domain" description="Myb-like" evidence="6">
    <location>
        <begin position="393"/>
        <end position="436"/>
    </location>
</feature>
<dbReference type="GO" id="GO:0042393">
    <property type="term" value="F:histone binding"/>
    <property type="evidence" value="ECO:0007669"/>
    <property type="project" value="TreeGrafter"/>
</dbReference>
<dbReference type="PANTHER" id="PTHR12802">
    <property type="entry name" value="SWI/SNF COMPLEX-RELATED"/>
    <property type="match status" value="1"/>
</dbReference>
<evidence type="ECO:0000259" key="7">
    <source>
        <dbReference type="PROSITE" id="PS50934"/>
    </source>
</evidence>
<dbReference type="GO" id="GO:0016514">
    <property type="term" value="C:SWI/SNF complex"/>
    <property type="evidence" value="ECO:0007669"/>
    <property type="project" value="TreeGrafter"/>
</dbReference>
<dbReference type="InterPro" id="IPR017884">
    <property type="entry name" value="SANT_dom"/>
</dbReference>
<dbReference type="FunFam" id="1.10.10.10:FF:000020">
    <property type="entry name" value="SWI/SNF complex subunit SMARCC2 isoform c"/>
    <property type="match status" value="1"/>
</dbReference>
<dbReference type="OrthoDB" id="118550at2759"/>
<name>A0A9W8XN09_9PLEO</name>
<dbReference type="PROSITE" id="PS50934">
    <property type="entry name" value="SWIRM"/>
    <property type="match status" value="1"/>
</dbReference>
<dbReference type="InterPro" id="IPR007526">
    <property type="entry name" value="SWIRM"/>
</dbReference>
<keyword evidence="4" id="KW-0539">Nucleus</keyword>
<evidence type="ECO:0000259" key="6">
    <source>
        <dbReference type="PROSITE" id="PS50090"/>
    </source>
</evidence>
<feature type="compositionally biased region" description="Basic and acidic residues" evidence="5">
    <location>
        <begin position="525"/>
        <end position="542"/>
    </location>
</feature>
<dbReference type="AlphaFoldDB" id="A0A9W8XN09"/>
<dbReference type="GeneID" id="80908885"/>
<evidence type="ECO:0000259" key="8">
    <source>
        <dbReference type="PROSITE" id="PS51293"/>
    </source>
</evidence>
<dbReference type="RefSeq" id="XP_056071399.1">
    <property type="nucleotide sequence ID" value="XM_056214132.1"/>
</dbReference>
<feature type="region of interest" description="Disordered" evidence="5">
    <location>
        <begin position="1"/>
        <end position="105"/>
    </location>
</feature>
<dbReference type="InterPro" id="IPR009057">
    <property type="entry name" value="Homeodomain-like_sf"/>
</dbReference>
<reference evidence="9" key="1">
    <citation type="submission" date="2022-10" db="EMBL/GenBank/DDBJ databases">
        <title>Tapping the CABI collections for fungal endophytes: first genome assemblies for Collariella, Neodidymelliopsis, Ascochyta clinopodiicola, Didymella pomorum, Didymosphaeria variabile, Neocosmospora piperis and Neocucurbitaria cava.</title>
        <authorList>
            <person name="Hill R."/>
        </authorList>
    </citation>
    <scope>NUCLEOTIDE SEQUENCE</scope>
    <source>
        <strain evidence="9">IMI 356815</strain>
    </source>
</reference>
<dbReference type="SUPFAM" id="SSF46689">
    <property type="entry name" value="Homeodomain-like"/>
    <property type="match status" value="2"/>
</dbReference>
<sequence length="721" mass="78866">MADDATATPTAAPDVASESAAQAQSHAQDDQDTSMLDDPAIKETSREPSTATPAPVSDNPLDAPDGPRPEAEDADGQDDEEMGGVEDAKKEKDGDAADPDAQAKANLQATARSHLVAQTYATIIPSYATWFDMRYIDRRESKALPEFFNGRNRSKTPAVYRDYRDFMINTYRLNPDEYLTVTACRRNLAGDVCAIMRVHAFLEQWGLINYQVDPQERPSNIGPPTTSHFRLTVDTPRGLQAFQPAPNSKVTEGKPHAGTERAVSQQPTAKTETKTLVGRNIYESNGKEVSAEPNKAANGEGASNGAGGSVDLQKLEKETREPAKKVICHFCGIDCSRLYYHHTKTSDVPGRQNREELCPRCVVDKHYSRGLNSEDFVKVDRGDYPPTPDVEDNWTQEELLLLLEGLEMCDDDWNGVADHVMTKTREQCVMKFLQLEIDSKYAEPEGTQSEGGAPSTKFLRDLEYLKEGRLPIFHGDNPILSVVGFLAGLAPANVSEVAVAASRSVAQMRKDLNDKINNVQPGTSDKGKEKEKAAEGEVKNEDAMEVDTAQSAEAERAVVSAEPQESNPLATLPFALSAARSAALASHEERHITRLVSGAVNLQSQKLQLKMQHFNDFEKLHAAERRDLQRRRQQLFMDRLNFQRRVRALEEATKKISSTLGGPAGLPGSVSPEDAVKALTDAIALFGVGKGEEGVGVKRDSVDGSVQPIAEGAEGFGKHEL</sequence>
<dbReference type="FunFam" id="1.10.10.60:FF:000014">
    <property type="entry name" value="SWI/SNF complex subunit SMARCC2 isoform C"/>
    <property type="match status" value="1"/>
</dbReference>
<dbReference type="Pfam" id="PF04433">
    <property type="entry name" value="SWIRM"/>
    <property type="match status" value="1"/>
</dbReference>
<evidence type="ECO:0000313" key="10">
    <source>
        <dbReference type="Proteomes" id="UP001140513"/>
    </source>
</evidence>
<evidence type="ECO:0000256" key="4">
    <source>
        <dbReference type="ARBA" id="ARBA00023242"/>
    </source>
</evidence>
<dbReference type="InterPro" id="IPR001005">
    <property type="entry name" value="SANT/Myb"/>
</dbReference>
<dbReference type="PROSITE" id="PS51293">
    <property type="entry name" value="SANT"/>
    <property type="match status" value="1"/>
</dbReference>
<keyword evidence="3" id="KW-0804">Transcription</keyword>
<feature type="domain" description="SANT" evidence="8">
    <location>
        <begin position="389"/>
        <end position="440"/>
    </location>
</feature>
<proteinExistence type="predicted"/>
<dbReference type="GO" id="GO:0006338">
    <property type="term" value="P:chromatin remodeling"/>
    <property type="evidence" value="ECO:0007669"/>
    <property type="project" value="UniProtKB-ARBA"/>
</dbReference>
<feature type="compositionally biased region" description="Basic and acidic residues" evidence="5">
    <location>
        <begin position="86"/>
        <end position="95"/>
    </location>
</feature>
<keyword evidence="10" id="KW-1185">Reference proteome</keyword>
<feature type="region of interest" description="Disordered" evidence="5">
    <location>
        <begin position="515"/>
        <end position="546"/>
    </location>
</feature>
<dbReference type="PANTHER" id="PTHR12802:SF41">
    <property type="entry name" value="BRAHMA ASSOCIATED PROTEIN 155 KDA"/>
    <property type="match status" value="1"/>
</dbReference>
<dbReference type="GO" id="GO:0003677">
    <property type="term" value="F:DNA binding"/>
    <property type="evidence" value="ECO:0007669"/>
    <property type="project" value="UniProtKB-KW"/>
</dbReference>
<dbReference type="InterPro" id="IPR036388">
    <property type="entry name" value="WH-like_DNA-bd_sf"/>
</dbReference>
<feature type="compositionally biased region" description="Low complexity" evidence="5">
    <location>
        <begin position="1"/>
        <end position="26"/>
    </location>
</feature>
<dbReference type="PROSITE" id="PS50090">
    <property type="entry name" value="MYB_LIKE"/>
    <property type="match status" value="1"/>
</dbReference>
<dbReference type="EMBL" id="JAPEUX010000004">
    <property type="protein sequence ID" value="KAJ4353625.1"/>
    <property type="molecule type" value="Genomic_DNA"/>
</dbReference>
<accession>A0A9W8XN09</accession>
<evidence type="ECO:0000256" key="5">
    <source>
        <dbReference type="SAM" id="MobiDB-lite"/>
    </source>
</evidence>
<evidence type="ECO:0000256" key="1">
    <source>
        <dbReference type="ARBA" id="ARBA00023015"/>
    </source>
</evidence>
<dbReference type="Gene3D" id="1.10.10.60">
    <property type="entry name" value="Homeodomain-like"/>
    <property type="match status" value="1"/>
</dbReference>